<evidence type="ECO:0000313" key="1">
    <source>
        <dbReference type="EMBL" id="ABW26204.1"/>
    </source>
</evidence>
<dbReference type="KEGG" id="amr:AM1_1167"/>
<protein>
    <submittedName>
        <fullName evidence="1">Uncharacterized protein</fullName>
    </submittedName>
</protein>
<keyword evidence="2" id="KW-1185">Reference proteome</keyword>
<accession>B0C2Y8</accession>
<dbReference type="Proteomes" id="UP000000268">
    <property type="component" value="Chromosome"/>
</dbReference>
<evidence type="ECO:0000313" key="2">
    <source>
        <dbReference type="Proteomes" id="UP000000268"/>
    </source>
</evidence>
<dbReference type="HOGENOM" id="CLU_3323217_0_0_3"/>
<name>B0C2Y8_ACAM1</name>
<dbReference type="EMBL" id="CP000828">
    <property type="protein sequence ID" value="ABW26204.1"/>
    <property type="molecule type" value="Genomic_DNA"/>
</dbReference>
<gene>
    <name evidence="1" type="ordered locus">AM1_1167</name>
</gene>
<dbReference type="AlphaFoldDB" id="B0C2Y8"/>
<sequence length="38" mass="4289">MCQPPPALSAEAIKKFWHSRFSSIVNVNTDWLSADVNQ</sequence>
<organism evidence="1 2">
    <name type="scientific">Acaryochloris marina (strain MBIC 11017)</name>
    <dbReference type="NCBI Taxonomy" id="329726"/>
    <lineage>
        <taxon>Bacteria</taxon>
        <taxon>Bacillati</taxon>
        <taxon>Cyanobacteriota</taxon>
        <taxon>Cyanophyceae</taxon>
        <taxon>Acaryochloridales</taxon>
        <taxon>Acaryochloridaceae</taxon>
        <taxon>Acaryochloris</taxon>
    </lineage>
</organism>
<reference evidence="1 2" key="1">
    <citation type="journal article" date="2008" name="Proc. Natl. Acad. Sci. U.S.A.">
        <title>Niche adaptation and genome expansion in the chlorophyll d-producing cyanobacterium Acaryochloris marina.</title>
        <authorList>
            <person name="Swingley W.D."/>
            <person name="Chen M."/>
            <person name="Cheung P.C."/>
            <person name="Conrad A.L."/>
            <person name="Dejesa L.C."/>
            <person name="Hao J."/>
            <person name="Honchak B.M."/>
            <person name="Karbach L.E."/>
            <person name="Kurdoglu A."/>
            <person name="Lahiri S."/>
            <person name="Mastrian S.D."/>
            <person name="Miyashita H."/>
            <person name="Page L."/>
            <person name="Ramakrishna P."/>
            <person name="Satoh S."/>
            <person name="Sattley W.M."/>
            <person name="Shimada Y."/>
            <person name="Taylor H.L."/>
            <person name="Tomo T."/>
            <person name="Tsuchiya T."/>
            <person name="Wang Z.T."/>
            <person name="Raymond J."/>
            <person name="Mimuro M."/>
            <person name="Blankenship R.E."/>
            <person name="Touchman J.W."/>
        </authorList>
    </citation>
    <scope>NUCLEOTIDE SEQUENCE [LARGE SCALE GENOMIC DNA]</scope>
    <source>
        <strain evidence="2">MBIC 11017</strain>
    </source>
</reference>
<proteinExistence type="predicted"/>